<protein>
    <submittedName>
        <fullName evidence="1">DNA pilot protein</fullName>
    </submittedName>
</protein>
<reference evidence="1" key="1">
    <citation type="submission" date="2022-02" db="EMBL/GenBank/DDBJ databases">
        <title>Towards deciphering the DNA virus diversity associated with rodent species in the families Cricetidae and Heteromyidae.</title>
        <authorList>
            <person name="Lund M."/>
            <person name="Larsen B.B."/>
            <person name="Gryseels S."/>
            <person name="Kraberger S."/>
            <person name="Rowsey D.M."/>
            <person name="Steger L."/>
            <person name="Yule K.M."/>
            <person name="Upham N.S."/>
            <person name="Worobey M."/>
            <person name="Van Doorslaer K."/>
            <person name="Varsani A."/>
        </authorList>
    </citation>
    <scope>NUCLEOTIDE SEQUENCE</scope>
    <source>
        <strain evidence="1">NeonRodF5_3</strain>
    </source>
</reference>
<name>A0A976N2W7_9VIRU</name>
<proteinExistence type="predicted"/>
<evidence type="ECO:0000313" key="1">
    <source>
        <dbReference type="EMBL" id="UPW41874.1"/>
    </source>
</evidence>
<dbReference type="EMBL" id="OM869685">
    <property type="protein sequence ID" value="UPW41874.1"/>
    <property type="molecule type" value="Genomic_DNA"/>
</dbReference>
<accession>A0A976N2W7</accession>
<organism evidence="1">
    <name type="scientific">Peromfec virus RodF5_3</name>
    <dbReference type="NCBI Taxonomy" id="2929339"/>
    <lineage>
        <taxon>Viruses</taxon>
        <taxon>Monodnaviria</taxon>
        <taxon>Sangervirae</taxon>
        <taxon>Phixviricota</taxon>
        <taxon>Malgrandaviricetes</taxon>
        <taxon>Petitvirales</taxon>
        <taxon>Microviridae</taxon>
    </lineage>
</organism>
<sequence length="319" mass="33520">MSVAAAAIAAGATVAGAALTTGISSSMNAATRKQQQKQWDESMQFAREQAAYQQYAAEHAYQISVADAEAAGLSPLAVLDSGTAGATSASSTSAPGIPDYKTSDLNTLVDGIRSASDTIMQGVLEHGRNKRNSDDNQNKLDAINLQLNATKELAETNNAHEFSLFLAKAEDQDFRESFKAAQEQNSSLMDSIKDATGGKFTYYHTYYGDSEREAFLEAKSNWVKKINNLYTQLLTSKDFESNASTSSSSSNSSSNGGLSIGATVAGTGANIGGNGGSSSGSSISESRSSSASYSTANQAAIAKMMFEAGPFPLWLPKRK</sequence>